<dbReference type="CDD" id="cd02908">
    <property type="entry name" value="Macro_OAADPr_deacetylase"/>
    <property type="match status" value="1"/>
</dbReference>
<comment type="caution">
    <text evidence="3">The sequence shown here is derived from an EMBL/GenBank/DDBJ whole genome shotgun (WGS) entry which is preliminary data.</text>
</comment>
<dbReference type="PANTHER" id="PTHR11106">
    <property type="entry name" value="GANGLIOSIDE INDUCED DIFFERENTIATION ASSOCIATED PROTEIN 2-RELATED"/>
    <property type="match status" value="1"/>
</dbReference>
<accession>A0A9P5PYS2</accession>
<reference evidence="3" key="1">
    <citation type="submission" date="2020-11" db="EMBL/GenBank/DDBJ databases">
        <authorList>
            <consortium name="DOE Joint Genome Institute"/>
            <person name="Ahrendt S."/>
            <person name="Riley R."/>
            <person name="Andreopoulos W."/>
            <person name="Labutti K."/>
            <person name="Pangilinan J."/>
            <person name="Ruiz-Duenas F.J."/>
            <person name="Barrasa J.M."/>
            <person name="Sanchez-Garcia M."/>
            <person name="Camarero S."/>
            <person name="Miyauchi S."/>
            <person name="Serrano A."/>
            <person name="Linde D."/>
            <person name="Babiker R."/>
            <person name="Drula E."/>
            <person name="Ayuso-Fernandez I."/>
            <person name="Pacheco R."/>
            <person name="Padilla G."/>
            <person name="Ferreira P."/>
            <person name="Barriuso J."/>
            <person name="Kellner H."/>
            <person name="Castanera R."/>
            <person name="Alfaro M."/>
            <person name="Ramirez L."/>
            <person name="Pisabarro A.G."/>
            <person name="Kuo A."/>
            <person name="Tritt A."/>
            <person name="Lipzen A."/>
            <person name="He G."/>
            <person name="Yan M."/>
            <person name="Ng V."/>
            <person name="Cullen D."/>
            <person name="Martin F."/>
            <person name="Rosso M.-N."/>
            <person name="Henrissat B."/>
            <person name="Hibbett D."/>
            <person name="Martinez A.T."/>
            <person name="Grigoriev I.V."/>
        </authorList>
    </citation>
    <scope>NUCLEOTIDE SEQUENCE</scope>
    <source>
        <strain evidence="3">AH 40177</strain>
    </source>
</reference>
<dbReference type="Gene3D" id="3.40.220.10">
    <property type="entry name" value="Leucine Aminopeptidase, subunit E, domain 1"/>
    <property type="match status" value="1"/>
</dbReference>
<dbReference type="AlphaFoldDB" id="A0A9P5PYS2"/>
<proteinExistence type="predicted"/>
<evidence type="ECO:0000313" key="3">
    <source>
        <dbReference type="EMBL" id="KAF9071876.1"/>
    </source>
</evidence>
<dbReference type="PANTHER" id="PTHR11106:SF27">
    <property type="entry name" value="MACRO DOMAIN-CONTAINING PROTEIN"/>
    <property type="match status" value="1"/>
</dbReference>
<dbReference type="Pfam" id="PF01661">
    <property type="entry name" value="Macro"/>
    <property type="match status" value="1"/>
</dbReference>
<dbReference type="PROSITE" id="PS51154">
    <property type="entry name" value="MACRO"/>
    <property type="match status" value="1"/>
</dbReference>
<dbReference type="InterPro" id="IPR043472">
    <property type="entry name" value="Macro_dom-like"/>
</dbReference>
<feature type="domain" description="Macro" evidence="2">
    <location>
        <begin position="19"/>
        <end position="203"/>
    </location>
</feature>
<dbReference type="SUPFAM" id="SSF52949">
    <property type="entry name" value="Macro domain-like"/>
    <property type="match status" value="1"/>
</dbReference>
<dbReference type="SMART" id="SM00506">
    <property type="entry name" value="A1pp"/>
    <property type="match status" value="1"/>
</dbReference>
<evidence type="ECO:0000256" key="1">
    <source>
        <dbReference type="SAM" id="MobiDB-lite"/>
    </source>
</evidence>
<dbReference type="OrthoDB" id="6077599at2759"/>
<dbReference type="EMBL" id="JADNRY010000029">
    <property type="protein sequence ID" value="KAF9071876.1"/>
    <property type="molecule type" value="Genomic_DNA"/>
</dbReference>
<evidence type="ECO:0000259" key="2">
    <source>
        <dbReference type="PROSITE" id="PS51154"/>
    </source>
</evidence>
<sequence>MTYISALQDFRTQSTIVRQAKIQAKFFILEPHNLISRNITKLEVDSIVNAANKSLLGGGGVDGAINAAAGRELYDECRTLNGCGTGFSKITGAYRLPSKRIIHTVGPVYSSTSANQKAKQLASCYQTSLDLALQNSLRHIAFPCISTGIYGYPKEDAAHIALNVVRKHFESEDDSTFKLDRVIFVVWSDKDKAAYESLIPEYFPPFESGSDVLDPEVTPEDTQNSAKSHWQDTPEESQETLVPESQIDDDWEEVDKVEGDVADNGKEVKRKPEQAKTVDA</sequence>
<protein>
    <recommendedName>
        <fullName evidence="2">Macro domain-containing protein</fullName>
    </recommendedName>
</protein>
<evidence type="ECO:0000313" key="4">
    <source>
        <dbReference type="Proteomes" id="UP000772434"/>
    </source>
</evidence>
<dbReference type="Proteomes" id="UP000772434">
    <property type="component" value="Unassembled WGS sequence"/>
</dbReference>
<keyword evidence="4" id="KW-1185">Reference proteome</keyword>
<name>A0A9P5PYS2_9AGAR</name>
<dbReference type="InterPro" id="IPR002589">
    <property type="entry name" value="Macro_dom"/>
</dbReference>
<feature type="compositionally biased region" description="Basic and acidic residues" evidence="1">
    <location>
        <begin position="254"/>
        <end position="280"/>
    </location>
</feature>
<feature type="region of interest" description="Disordered" evidence="1">
    <location>
        <begin position="209"/>
        <end position="280"/>
    </location>
</feature>
<organism evidence="3 4">
    <name type="scientific">Rhodocollybia butyracea</name>
    <dbReference type="NCBI Taxonomy" id="206335"/>
    <lineage>
        <taxon>Eukaryota</taxon>
        <taxon>Fungi</taxon>
        <taxon>Dikarya</taxon>
        <taxon>Basidiomycota</taxon>
        <taxon>Agaricomycotina</taxon>
        <taxon>Agaricomycetes</taxon>
        <taxon>Agaricomycetidae</taxon>
        <taxon>Agaricales</taxon>
        <taxon>Marasmiineae</taxon>
        <taxon>Omphalotaceae</taxon>
        <taxon>Rhodocollybia</taxon>
    </lineage>
</organism>
<gene>
    <name evidence="3" type="ORF">BDP27DRAFT_1418686</name>
</gene>